<feature type="chain" id="PRO_5011481192" description="Cytochrome c domain-containing protein" evidence="1">
    <location>
        <begin position="30"/>
        <end position="135"/>
    </location>
</feature>
<keyword evidence="3" id="KW-1185">Reference proteome</keyword>
<dbReference type="EMBL" id="FOMX01000005">
    <property type="protein sequence ID" value="SFD85825.1"/>
    <property type="molecule type" value="Genomic_DNA"/>
</dbReference>
<dbReference type="InterPro" id="IPR036909">
    <property type="entry name" value="Cyt_c-like_dom_sf"/>
</dbReference>
<evidence type="ECO:0008006" key="4">
    <source>
        <dbReference type="Google" id="ProtNLM"/>
    </source>
</evidence>
<sequence>MTQSRVRTLFTDLRTWLFALALAPLAAVACGGVEDSDDAGDAPEIDCSVGTTPKFSEMSAVWGKCTTCHSSMLTGASRVNAPPGVDFDTYAAAKTHAATAMHEVYEGAMPPAGLPALSEDEEEQLYRWASCGTPE</sequence>
<dbReference type="GO" id="GO:0020037">
    <property type="term" value="F:heme binding"/>
    <property type="evidence" value="ECO:0007669"/>
    <property type="project" value="InterPro"/>
</dbReference>
<protein>
    <recommendedName>
        <fullName evidence="4">Cytochrome c domain-containing protein</fullName>
    </recommendedName>
</protein>
<evidence type="ECO:0000313" key="2">
    <source>
        <dbReference type="EMBL" id="SFD85825.1"/>
    </source>
</evidence>
<dbReference type="AlphaFoldDB" id="A0A1I1VSJ4"/>
<gene>
    <name evidence="2" type="ORF">SAMN02745121_01912</name>
</gene>
<reference evidence="3" key="1">
    <citation type="submission" date="2016-10" db="EMBL/GenBank/DDBJ databases">
        <authorList>
            <person name="Varghese N."/>
            <person name="Submissions S."/>
        </authorList>
    </citation>
    <scope>NUCLEOTIDE SEQUENCE [LARGE SCALE GENOMIC DNA]</scope>
    <source>
        <strain evidence="3">ATCC 25963</strain>
    </source>
</reference>
<evidence type="ECO:0000256" key="1">
    <source>
        <dbReference type="SAM" id="SignalP"/>
    </source>
</evidence>
<proteinExistence type="predicted"/>
<dbReference type="PROSITE" id="PS51257">
    <property type="entry name" value="PROKAR_LIPOPROTEIN"/>
    <property type="match status" value="1"/>
</dbReference>
<accession>A0A1I1VSJ4</accession>
<organism evidence="2 3">
    <name type="scientific">Nannocystis exedens</name>
    <dbReference type="NCBI Taxonomy" id="54"/>
    <lineage>
        <taxon>Bacteria</taxon>
        <taxon>Pseudomonadati</taxon>
        <taxon>Myxococcota</taxon>
        <taxon>Polyangia</taxon>
        <taxon>Nannocystales</taxon>
        <taxon>Nannocystaceae</taxon>
        <taxon>Nannocystis</taxon>
    </lineage>
</organism>
<keyword evidence="1" id="KW-0732">Signal</keyword>
<dbReference type="GO" id="GO:0009055">
    <property type="term" value="F:electron transfer activity"/>
    <property type="evidence" value="ECO:0007669"/>
    <property type="project" value="InterPro"/>
</dbReference>
<name>A0A1I1VSJ4_9BACT</name>
<feature type="signal peptide" evidence="1">
    <location>
        <begin position="1"/>
        <end position="29"/>
    </location>
</feature>
<evidence type="ECO:0000313" key="3">
    <source>
        <dbReference type="Proteomes" id="UP000199400"/>
    </source>
</evidence>
<dbReference type="RefSeq" id="WP_096330706.1">
    <property type="nucleotide sequence ID" value="NZ_FOMX01000005.1"/>
</dbReference>
<dbReference type="SUPFAM" id="SSF46626">
    <property type="entry name" value="Cytochrome c"/>
    <property type="match status" value="1"/>
</dbReference>
<dbReference type="Proteomes" id="UP000199400">
    <property type="component" value="Unassembled WGS sequence"/>
</dbReference>